<evidence type="ECO:0000259" key="2">
    <source>
        <dbReference type="Pfam" id="PF06452"/>
    </source>
</evidence>
<dbReference type="InterPro" id="IPR010502">
    <property type="entry name" value="Carb-bd_dom_fam9"/>
</dbReference>
<feature type="compositionally biased region" description="Pro residues" evidence="1">
    <location>
        <begin position="414"/>
        <end position="424"/>
    </location>
</feature>
<accession>A0A382E359</accession>
<feature type="region of interest" description="Disordered" evidence="1">
    <location>
        <begin position="405"/>
        <end position="424"/>
    </location>
</feature>
<dbReference type="SUPFAM" id="SSF49344">
    <property type="entry name" value="CBD9-like"/>
    <property type="match status" value="1"/>
</dbReference>
<feature type="non-terminal residue" evidence="3">
    <location>
        <position position="424"/>
    </location>
</feature>
<evidence type="ECO:0000256" key="1">
    <source>
        <dbReference type="SAM" id="MobiDB-lite"/>
    </source>
</evidence>
<dbReference type="CDD" id="cd09620">
    <property type="entry name" value="CBM9_like_3"/>
    <property type="match status" value="1"/>
</dbReference>
<gene>
    <name evidence="3" type="ORF">METZ01_LOCUS198050</name>
</gene>
<dbReference type="EMBL" id="UINC01042488">
    <property type="protein sequence ID" value="SVB45196.1"/>
    <property type="molecule type" value="Genomic_DNA"/>
</dbReference>
<dbReference type="AlphaFoldDB" id="A0A382E359"/>
<feature type="non-terminal residue" evidence="3">
    <location>
        <position position="1"/>
    </location>
</feature>
<feature type="domain" description="Carbohydrate-binding" evidence="2">
    <location>
        <begin position="175"/>
        <end position="330"/>
    </location>
</feature>
<dbReference type="GO" id="GO:0030246">
    <property type="term" value="F:carbohydrate binding"/>
    <property type="evidence" value="ECO:0007669"/>
    <property type="project" value="InterPro"/>
</dbReference>
<dbReference type="Gene3D" id="2.60.40.1190">
    <property type="match status" value="1"/>
</dbReference>
<reference evidence="3" key="1">
    <citation type="submission" date="2018-05" db="EMBL/GenBank/DDBJ databases">
        <authorList>
            <person name="Lanie J.A."/>
            <person name="Ng W.-L."/>
            <person name="Kazmierczak K.M."/>
            <person name="Andrzejewski T.M."/>
            <person name="Davidsen T.M."/>
            <person name="Wayne K.J."/>
            <person name="Tettelin H."/>
            <person name="Glass J.I."/>
            <person name="Rusch D."/>
            <person name="Podicherti R."/>
            <person name="Tsui H.-C.T."/>
            <person name="Winkler M.E."/>
        </authorList>
    </citation>
    <scope>NUCLEOTIDE SEQUENCE</scope>
</reference>
<evidence type="ECO:0000313" key="3">
    <source>
        <dbReference type="EMBL" id="SVB45196.1"/>
    </source>
</evidence>
<protein>
    <recommendedName>
        <fullName evidence="2">Carbohydrate-binding domain-containing protein</fullName>
    </recommendedName>
</protein>
<name>A0A382E359_9ZZZZ</name>
<dbReference type="PANTHER" id="PTHR35532:SF5">
    <property type="entry name" value="CARBOHYDRATE-BINDING DOMAIN-CONTAINING PROTEIN"/>
    <property type="match status" value="1"/>
</dbReference>
<dbReference type="PANTHER" id="PTHR35532">
    <property type="entry name" value="SIMILAR TO POLYHYDROXYALKANOATE DEPOLYMERASE"/>
    <property type="match status" value="1"/>
</dbReference>
<dbReference type="GO" id="GO:0016052">
    <property type="term" value="P:carbohydrate catabolic process"/>
    <property type="evidence" value="ECO:0007669"/>
    <property type="project" value="InterPro"/>
</dbReference>
<dbReference type="GO" id="GO:0004553">
    <property type="term" value="F:hydrolase activity, hydrolyzing O-glycosyl compounds"/>
    <property type="evidence" value="ECO:0007669"/>
    <property type="project" value="InterPro"/>
</dbReference>
<sequence length="424" mass="48549">LSESFTHSTAAEGFRDIMWGTRQKDIPWQWSNAGHPAPCSVREDENPYVFGIKADALTYTFRNSLFYGVRTDYTGCEHNAAVFRNVLQAYRPSDGIAHSDGFRRSWQTEQTSVFVSLAPDHGAAGTVYIWGRHRMFPDDATQPVYLAKPPALNTVPGPLFPRTYVCHRASGAITIDGKLDEKAWGDANWSQPFEDHQAPYAPAPWKTTRVKMLYDDENLYFGAELQEENVYGTLTERDCVIYKDNDFEIFLDPTGDGVQYYEFEINPLNCVWDMFHETDYHRASALHTDYDVTGLRHAVHVIGSLNYHHDEDIGWTVEVAWPIKSVLDRNPRVSLPIKSGDVWRANFSRVQYMHIYDHLFPTKLPESPCEDWVWQSTHTGDLHNPEMWGRVFFSDMTAGAVSDKTCEHPLEIRTPPPPPSHRDD</sequence>
<dbReference type="Pfam" id="PF06452">
    <property type="entry name" value="CBM9_1"/>
    <property type="match status" value="1"/>
</dbReference>
<organism evidence="3">
    <name type="scientific">marine metagenome</name>
    <dbReference type="NCBI Taxonomy" id="408172"/>
    <lineage>
        <taxon>unclassified sequences</taxon>
        <taxon>metagenomes</taxon>
        <taxon>ecological metagenomes</taxon>
    </lineage>
</organism>
<proteinExistence type="predicted"/>